<keyword evidence="1" id="KW-0472">Membrane</keyword>
<dbReference type="GO" id="GO:0005415">
    <property type="term" value="F:nucleoside:sodium symporter activity"/>
    <property type="evidence" value="ECO:0007669"/>
    <property type="project" value="TreeGrafter"/>
</dbReference>
<proteinExistence type="predicted"/>
<dbReference type="Proteomes" id="UP000762676">
    <property type="component" value="Unassembled WGS sequence"/>
</dbReference>
<gene>
    <name evidence="3" type="ORF">ElyMa_001354500</name>
</gene>
<dbReference type="Pfam" id="PF07662">
    <property type="entry name" value="Nucleos_tra2_C"/>
    <property type="match status" value="1"/>
</dbReference>
<feature type="transmembrane region" description="Helical" evidence="1">
    <location>
        <begin position="6"/>
        <end position="26"/>
    </location>
</feature>
<evidence type="ECO:0000256" key="1">
    <source>
        <dbReference type="SAM" id="Phobius"/>
    </source>
</evidence>
<feature type="transmembrane region" description="Helical" evidence="1">
    <location>
        <begin position="284"/>
        <end position="305"/>
    </location>
</feature>
<dbReference type="GO" id="GO:0005886">
    <property type="term" value="C:plasma membrane"/>
    <property type="evidence" value="ECO:0007669"/>
    <property type="project" value="TreeGrafter"/>
</dbReference>
<dbReference type="AlphaFoldDB" id="A0AAV4IP91"/>
<keyword evidence="1" id="KW-1133">Transmembrane helix</keyword>
<organism evidence="3 4">
    <name type="scientific">Elysia marginata</name>
    <dbReference type="NCBI Taxonomy" id="1093978"/>
    <lineage>
        <taxon>Eukaryota</taxon>
        <taxon>Metazoa</taxon>
        <taxon>Spiralia</taxon>
        <taxon>Lophotrochozoa</taxon>
        <taxon>Mollusca</taxon>
        <taxon>Gastropoda</taxon>
        <taxon>Heterobranchia</taxon>
        <taxon>Euthyneura</taxon>
        <taxon>Panpulmonata</taxon>
        <taxon>Sacoglossa</taxon>
        <taxon>Placobranchoidea</taxon>
        <taxon>Plakobranchidae</taxon>
        <taxon>Elysia</taxon>
    </lineage>
</organism>
<dbReference type="InterPro" id="IPR011657">
    <property type="entry name" value="CNT_C_dom"/>
</dbReference>
<feature type="transmembrane region" description="Helical" evidence="1">
    <location>
        <begin position="107"/>
        <end position="133"/>
    </location>
</feature>
<evidence type="ECO:0000313" key="4">
    <source>
        <dbReference type="Proteomes" id="UP000762676"/>
    </source>
</evidence>
<feature type="transmembrane region" description="Helical" evidence="1">
    <location>
        <begin position="38"/>
        <end position="60"/>
    </location>
</feature>
<feature type="domain" description="Concentrative nucleoside transporter C-terminal" evidence="2">
    <location>
        <begin position="67"/>
        <end position="302"/>
    </location>
</feature>
<dbReference type="PANTHER" id="PTHR10590">
    <property type="entry name" value="SODIUM/NUCLEOSIDE COTRANSPORTER"/>
    <property type="match status" value="1"/>
</dbReference>
<evidence type="ECO:0000259" key="2">
    <source>
        <dbReference type="Pfam" id="PF07662"/>
    </source>
</evidence>
<keyword evidence="1" id="KW-0812">Transmembrane</keyword>
<accession>A0AAV4IP91</accession>
<dbReference type="EMBL" id="BMAT01002688">
    <property type="protein sequence ID" value="GFS11740.1"/>
    <property type="molecule type" value="Genomic_DNA"/>
</dbReference>
<sequence length="307" mass="33621">MDTSPVESMSVAAGMFLEGVTAILCLRPYLPKMSKSQLFLVISSAFASLGGAYLAILSSMGVPLTFLIPAMVVSAPATFAVCKLIVPETKIKRGGAMKYKGPLEAAQTGAISMVPLITNIIVVVFVFITYIAWMNHTLQWFGERVGVDGFTIEKLSAYIFYPMALAMGIEPNDCFRSGMLLGYRLVVNNLVAFLKLAEMHHNRDMYQEYMHATNWTGPVLNSDTDIILQAWNKTLRSGFISVRSEAVVTYSLCGFSSGMTVMIMMGIMATLLPRRTSWIMRMSLPALIAGNIANCMTGCFAGIFYEA</sequence>
<comment type="caution">
    <text evidence="3">The sequence shown here is derived from an EMBL/GenBank/DDBJ whole genome shotgun (WGS) entry which is preliminary data.</text>
</comment>
<dbReference type="InterPro" id="IPR008276">
    <property type="entry name" value="C_nuclsd_transpt"/>
</dbReference>
<keyword evidence="4" id="KW-1185">Reference proteome</keyword>
<protein>
    <submittedName>
        <fullName evidence="3">Solute carrier family 28 member 3-like</fullName>
    </submittedName>
</protein>
<name>A0AAV4IP91_9GAST</name>
<feature type="transmembrane region" description="Helical" evidence="1">
    <location>
        <begin position="247"/>
        <end position="272"/>
    </location>
</feature>
<feature type="transmembrane region" description="Helical" evidence="1">
    <location>
        <begin position="66"/>
        <end position="86"/>
    </location>
</feature>
<evidence type="ECO:0000313" key="3">
    <source>
        <dbReference type="EMBL" id="GFS11740.1"/>
    </source>
</evidence>
<dbReference type="PANTHER" id="PTHR10590:SF4">
    <property type="entry name" value="SOLUTE CARRIER FAMILY 28 MEMBER 3"/>
    <property type="match status" value="1"/>
</dbReference>
<reference evidence="3 4" key="1">
    <citation type="journal article" date="2021" name="Elife">
        <title>Chloroplast acquisition without the gene transfer in kleptoplastic sea slugs, Plakobranchus ocellatus.</title>
        <authorList>
            <person name="Maeda T."/>
            <person name="Takahashi S."/>
            <person name="Yoshida T."/>
            <person name="Shimamura S."/>
            <person name="Takaki Y."/>
            <person name="Nagai Y."/>
            <person name="Toyoda A."/>
            <person name="Suzuki Y."/>
            <person name="Arimoto A."/>
            <person name="Ishii H."/>
            <person name="Satoh N."/>
            <person name="Nishiyama T."/>
            <person name="Hasebe M."/>
            <person name="Maruyama T."/>
            <person name="Minagawa J."/>
            <person name="Obokata J."/>
            <person name="Shigenobu S."/>
        </authorList>
    </citation>
    <scope>NUCLEOTIDE SEQUENCE [LARGE SCALE GENOMIC DNA]</scope>
</reference>